<dbReference type="GO" id="GO:0032259">
    <property type="term" value="P:methylation"/>
    <property type="evidence" value="ECO:0007669"/>
    <property type="project" value="UniProtKB-KW"/>
</dbReference>
<evidence type="ECO:0000259" key="7">
    <source>
        <dbReference type="Pfam" id="PF17843"/>
    </source>
</evidence>
<proteinExistence type="predicted"/>
<comment type="pathway">
    <text evidence="1">Antibiotic biosynthesis.</text>
</comment>
<keyword evidence="4" id="KW-0949">S-adenosyl-L-methionine</keyword>
<dbReference type="Gene3D" id="3.30.1050.30">
    <property type="match status" value="1"/>
</dbReference>
<dbReference type="GO" id="GO:0008168">
    <property type="term" value="F:methyltransferase activity"/>
    <property type="evidence" value="ECO:0007669"/>
    <property type="project" value="UniProtKB-KW"/>
</dbReference>
<dbReference type="EMBL" id="AM156932">
    <property type="protein sequence ID" value="CAJ42340.1"/>
    <property type="molecule type" value="Genomic_DNA"/>
</dbReference>
<evidence type="ECO:0000256" key="5">
    <source>
        <dbReference type="ARBA" id="ARBA00023194"/>
    </source>
</evidence>
<reference evidence="8" key="1">
    <citation type="journal article" date="2006" name="Appl. Environ. Microbiol.">
        <title>Isolation, characterization, and heterologous expression of the biosynthesis gene cluster for the antitumor anthracycline steffimycin.</title>
        <authorList>
            <person name="Gullon S."/>
            <person name="Olano C."/>
            <person name="Abdelfattah M.S."/>
            <person name="Brana A.F."/>
            <person name="Rohr J."/>
            <person name="Mendez C."/>
            <person name="Salas J.A."/>
        </authorList>
    </citation>
    <scope>NUCLEOTIDE SEQUENCE</scope>
    <source>
        <strain evidence="8">NRRL 3193</strain>
    </source>
</reference>
<protein>
    <submittedName>
        <fullName evidence="8">O-methyl transferase</fullName>
    </submittedName>
</protein>
<evidence type="ECO:0000256" key="6">
    <source>
        <dbReference type="SAM" id="MobiDB-lite"/>
    </source>
</evidence>
<keyword evidence="5" id="KW-0045">Antibiotic biosynthesis</keyword>
<dbReference type="InterPro" id="IPR029063">
    <property type="entry name" value="SAM-dependent_MTases_sf"/>
</dbReference>
<dbReference type="Pfam" id="PF17843">
    <property type="entry name" value="MycE_N"/>
    <property type="match status" value="1"/>
</dbReference>
<evidence type="ECO:0000256" key="1">
    <source>
        <dbReference type="ARBA" id="ARBA00004792"/>
    </source>
</evidence>
<accession>Q2P9Y7</accession>
<gene>
    <name evidence="8" type="primary">stfMIII</name>
</gene>
<dbReference type="InterPro" id="IPR040800">
    <property type="entry name" value="MycE_N"/>
</dbReference>
<evidence type="ECO:0000256" key="4">
    <source>
        <dbReference type="ARBA" id="ARBA00022691"/>
    </source>
</evidence>
<keyword evidence="3 8" id="KW-0808">Transferase</keyword>
<sequence length="392" mass="43469">MEPVMDDRRLAELITLADRPPGDTDAGIAGLGPAAVAEALLGEICSRARLLPDLPEKVAVQFDLGYGAERLRYLLTLGPGRWEAEPGDDPLAPVTYRQDLAELLRAVFSPGPHDGTRELSVKDSEEPHGIAADDPWLRQRRLAVLAAHQATEAISGRFTDLTALAVRFDADKWGGHWYTPHYQQYFEPLRDRRVRVLEIGVGGYDAPDLGGASLRMWKHYFWRGQIYGLDLYPKHGVTEPRLRTLQGDQGDAAFLTDIATEYGPFDVVIDDGSHFSQDVRTSFASLFPHVRHGGLYVIEDMQSSYWPGWGGSTDLNASATSMGFVKTLLDGLNHQEQIRTADQRPSATELSVRGVHVHHNLAVIEKGVNTEQGTPAWVPRTEDPRAWYPSQS</sequence>
<keyword evidence="2" id="KW-0489">Methyltransferase</keyword>
<evidence type="ECO:0000256" key="3">
    <source>
        <dbReference type="ARBA" id="ARBA00022679"/>
    </source>
</evidence>
<organism evidence="8">
    <name type="scientific">Streptomyces steffisburgensis</name>
    <dbReference type="NCBI Taxonomy" id="68271"/>
    <lineage>
        <taxon>Bacteria</taxon>
        <taxon>Bacillati</taxon>
        <taxon>Actinomycetota</taxon>
        <taxon>Actinomycetes</taxon>
        <taxon>Kitasatosporales</taxon>
        <taxon>Streptomycetaceae</taxon>
        <taxon>Streptomyces</taxon>
    </lineage>
</organism>
<feature type="region of interest" description="Disordered" evidence="6">
    <location>
        <begin position="373"/>
        <end position="392"/>
    </location>
</feature>
<dbReference type="AlphaFoldDB" id="Q2P9Y7"/>
<evidence type="ECO:0000313" key="8">
    <source>
        <dbReference type="EMBL" id="CAJ42340.1"/>
    </source>
</evidence>
<name>Q2P9Y7_9ACTN</name>
<evidence type="ECO:0000256" key="2">
    <source>
        <dbReference type="ARBA" id="ARBA00022603"/>
    </source>
</evidence>
<dbReference type="GO" id="GO:0017000">
    <property type="term" value="P:antibiotic biosynthetic process"/>
    <property type="evidence" value="ECO:0007669"/>
    <property type="project" value="UniProtKB-KW"/>
</dbReference>
<feature type="domain" description="Methyltransferase MycE N-terminal" evidence="7">
    <location>
        <begin position="11"/>
        <end position="110"/>
    </location>
</feature>
<dbReference type="Gene3D" id="3.40.50.150">
    <property type="entry name" value="Vaccinia Virus protein VP39"/>
    <property type="match status" value="1"/>
</dbReference>
<dbReference type="SUPFAM" id="SSF53335">
    <property type="entry name" value="S-adenosyl-L-methionine-dependent methyltransferases"/>
    <property type="match status" value="1"/>
</dbReference>